<feature type="compositionally biased region" description="Low complexity" evidence="1">
    <location>
        <begin position="185"/>
        <end position="197"/>
    </location>
</feature>
<protein>
    <submittedName>
        <fullName evidence="2">4-hydroxy-tetrahydrodipicolinate reductase</fullName>
        <ecNumber evidence="2">1.17.1.8</ecNumber>
    </submittedName>
</protein>
<feature type="compositionally biased region" description="Basic and acidic residues" evidence="1">
    <location>
        <begin position="1"/>
        <end position="29"/>
    </location>
</feature>
<keyword evidence="2" id="KW-0560">Oxidoreductase</keyword>
<name>A0A6J4MCN7_9ACTN</name>
<evidence type="ECO:0000256" key="1">
    <source>
        <dbReference type="SAM" id="MobiDB-lite"/>
    </source>
</evidence>
<feature type="region of interest" description="Disordered" evidence="1">
    <location>
        <begin position="1"/>
        <end position="88"/>
    </location>
</feature>
<dbReference type="EC" id="1.17.1.8" evidence="2"/>
<accession>A0A6J4MCN7</accession>
<feature type="compositionally biased region" description="Basic and acidic residues" evidence="1">
    <location>
        <begin position="143"/>
        <end position="154"/>
    </location>
</feature>
<dbReference type="AlphaFoldDB" id="A0A6J4MCN7"/>
<proteinExistence type="predicted"/>
<reference evidence="2" key="1">
    <citation type="submission" date="2020-02" db="EMBL/GenBank/DDBJ databases">
        <authorList>
            <person name="Meier V. D."/>
        </authorList>
    </citation>
    <scope>NUCLEOTIDE SEQUENCE</scope>
    <source>
        <strain evidence="2">AVDCRST_MAG72</strain>
    </source>
</reference>
<gene>
    <name evidence="2" type="ORF">AVDCRST_MAG72-1777</name>
</gene>
<sequence length="251" mass="27198">DGEDQGRRARGPREGRRGGRPDRRGDRGPGARGRGGRRRPHRASRRGRCAGRRRLHPSGRRDGQPGVLHHPRHPRRGGHHGLRRGTARDVARLARRLARDRCPGRAELLCRRGAHDALRRRGRPVLRVGGNRRAAPPGQGRRPLRDRPAHRCLGDRGPGGGRVRTGPGRDLDRPGGCSGGRPGRHQGAQPPGARSGRPPGGAPGRPGGDTEHPARLPRPGLVHARGAARCPRDRHPPWADGRSRSPARSGL</sequence>
<feature type="compositionally biased region" description="Low complexity" evidence="1">
    <location>
        <begin position="125"/>
        <end position="141"/>
    </location>
</feature>
<feature type="compositionally biased region" description="Basic and acidic residues" evidence="1">
    <location>
        <begin position="230"/>
        <end position="243"/>
    </location>
</feature>
<dbReference type="GO" id="GO:0008839">
    <property type="term" value="F:4-hydroxy-tetrahydrodipicolinate reductase"/>
    <property type="evidence" value="ECO:0007669"/>
    <property type="project" value="UniProtKB-EC"/>
</dbReference>
<feature type="region of interest" description="Disordered" evidence="1">
    <location>
        <begin position="121"/>
        <end position="251"/>
    </location>
</feature>
<feature type="compositionally biased region" description="Gly residues" evidence="1">
    <location>
        <begin position="198"/>
        <end position="207"/>
    </location>
</feature>
<evidence type="ECO:0000313" key="2">
    <source>
        <dbReference type="EMBL" id="CAA9355636.1"/>
    </source>
</evidence>
<dbReference type="EMBL" id="CADCUJ010000078">
    <property type="protein sequence ID" value="CAA9355636.1"/>
    <property type="molecule type" value="Genomic_DNA"/>
</dbReference>
<feature type="non-terminal residue" evidence="2">
    <location>
        <position position="1"/>
    </location>
</feature>
<feature type="compositionally biased region" description="Basic residues" evidence="1">
    <location>
        <begin position="69"/>
        <end position="85"/>
    </location>
</feature>
<organism evidence="2">
    <name type="scientific">uncultured Nocardioidaceae bacterium</name>
    <dbReference type="NCBI Taxonomy" id="253824"/>
    <lineage>
        <taxon>Bacteria</taxon>
        <taxon>Bacillati</taxon>
        <taxon>Actinomycetota</taxon>
        <taxon>Actinomycetes</taxon>
        <taxon>Propionibacteriales</taxon>
        <taxon>Nocardioidaceae</taxon>
        <taxon>environmental samples</taxon>
    </lineage>
</organism>
<feature type="compositionally biased region" description="Basic residues" evidence="1">
    <location>
        <begin position="34"/>
        <end position="58"/>
    </location>
</feature>
<feature type="non-terminal residue" evidence="2">
    <location>
        <position position="251"/>
    </location>
</feature>